<evidence type="ECO:0000256" key="1">
    <source>
        <dbReference type="ARBA" id="ARBA00022723"/>
    </source>
</evidence>
<evidence type="ECO:0000313" key="8">
    <source>
        <dbReference type="Proteomes" id="UP000320717"/>
    </source>
</evidence>
<evidence type="ECO:0000313" key="7">
    <source>
        <dbReference type="EMBL" id="UUX58498.1"/>
    </source>
</evidence>
<dbReference type="GO" id="GO:0016787">
    <property type="term" value="F:hydrolase activity"/>
    <property type="evidence" value="ECO:0007669"/>
    <property type="project" value="UniProtKB-KW"/>
</dbReference>
<dbReference type="RefSeq" id="WP_146276390.1">
    <property type="nucleotide sequence ID" value="NZ_CP102487.1"/>
</dbReference>
<dbReference type="InterPro" id="IPR004843">
    <property type="entry name" value="Calcineurin-like_PHP"/>
</dbReference>
<evidence type="ECO:0000259" key="5">
    <source>
        <dbReference type="Pfam" id="PF00149"/>
    </source>
</evidence>
<dbReference type="GO" id="GO:0046872">
    <property type="term" value="F:metal ion binding"/>
    <property type="evidence" value="ECO:0007669"/>
    <property type="project" value="UniProtKB-KW"/>
</dbReference>
<dbReference type="InterPro" id="IPR050884">
    <property type="entry name" value="CNP_phosphodiesterase-III"/>
</dbReference>
<dbReference type="Gene3D" id="3.60.21.10">
    <property type="match status" value="1"/>
</dbReference>
<name>A0A5B8I317_9MICC</name>
<dbReference type="PANTHER" id="PTHR42988">
    <property type="entry name" value="PHOSPHOHYDROLASE"/>
    <property type="match status" value="1"/>
</dbReference>
<dbReference type="Pfam" id="PF00149">
    <property type="entry name" value="Metallophos"/>
    <property type="match status" value="1"/>
</dbReference>
<evidence type="ECO:0000256" key="4">
    <source>
        <dbReference type="ARBA" id="ARBA00025742"/>
    </source>
</evidence>
<dbReference type="OrthoDB" id="5241795at2"/>
<dbReference type="AlphaFoldDB" id="A0A5B8I317"/>
<dbReference type="Proteomes" id="UP001060018">
    <property type="component" value="Chromosome"/>
</dbReference>
<gene>
    <name evidence="6" type="ORF">FQA45_08710</name>
    <name evidence="7" type="ORF">NUH22_14525</name>
</gene>
<proteinExistence type="inferred from homology"/>
<comment type="similarity">
    <text evidence="4">Belongs to the cyclic nucleotide phosphodiesterase class-III family.</text>
</comment>
<dbReference type="SUPFAM" id="SSF56300">
    <property type="entry name" value="Metallo-dependent phosphatases"/>
    <property type="match status" value="1"/>
</dbReference>
<dbReference type="InterPro" id="IPR029052">
    <property type="entry name" value="Metallo-depent_PP-like"/>
</dbReference>
<reference evidence="7" key="2">
    <citation type="journal article" date="2022" name="Pest Manag. Sci.">
        <title>Glutamicibacter halophytocola-mediated host fitness of potato tuber moth on Solanaceae crops.</title>
        <authorList>
            <person name="Wang W."/>
            <person name="Xiao G."/>
            <person name="Du G."/>
            <person name="Chang L."/>
            <person name="Yang Y."/>
            <person name="Ye J."/>
            <person name="Chen B."/>
        </authorList>
    </citation>
    <scope>NUCLEOTIDE SEQUENCE</scope>
    <source>
        <strain evidence="7">S2</strain>
    </source>
</reference>
<organism evidence="7 9">
    <name type="scientific">Glutamicibacter halophytocola</name>
    <dbReference type="NCBI Taxonomy" id="1933880"/>
    <lineage>
        <taxon>Bacteria</taxon>
        <taxon>Bacillati</taxon>
        <taxon>Actinomycetota</taxon>
        <taxon>Actinomycetes</taxon>
        <taxon>Micrococcales</taxon>
        <taxon>Micrococcaceae</taxon>
        <taxon>Glutamicibacter</taxon>
    </lineage>
</organism>
<evidence type="ECO:0000256" key="2">
    <source>
        <dbReference type="ARBA" id="ARBA00022801"/>
    </source>
</evidence>
<feature type="domain" description="Calcineurin-like phosphoesterase" evidence="5">
    <location>
        <begin position="5"/>
        <end position="199"/>
    </location>
</feature>
<keyword evidence="2" id="KW-0378">Hydrolase</keyword>
<evidence type="ECO:0000313" key="9">
    <source>
        <dbReference type="Proteomes" id="UP001060018"/>
    </source>
</evidence>
<keyword evidence="3" id="KW-0408">Iron</keyword>
<dbReference type="EMBL" id="CP102487">
    <property type="protein sequence ID" value="UUX58498.1"/>
    <property type="molecule type" value="Genomic_DNA"/>
</dbReference>
<sequence>MKPLTIIHMSDTHLCPEGRLLHGNIDSWRRTRHALRATQHFSPDAIVVTGDIADRGAPIHPAAAAMLNDIQEELGCPVISVPGNHDPLGSVGTEFNTQRLSTGPYPANTVHEVLGLRIIGLDSGGFQLAQGEVDQAQLSWLQSLLTAPAPLGSVLLLHHPPVAATSPARAGRGLKDPMALAAITAGTDIKAILCGHYHQAATSQLINTPVFMAPAVSYNMNPFAPDEILAESGSGFGVLQIGQEAVNWFVAYSDHLMTGPQDAAPTPSAGGQRAAN</sequence>
<keyword evidence="8" id="KW-1185">Reference proteome</keyword>
<evidence type="ECO:0000313" key="6">
    <source>
        <dbReference type="EMBL" id="QDY66396.1"/>
    </source>
</evidence>
<accession>A0A5B8I317</accession>
<evidence type="ECO:0000256" key="3">
    <source>
        <dbReference type="ARBA" id="ARBA00023004"/>
    </source>
</evidence>
<dbReference type="PANTHER" id="PTHR42988:SF2">
    <property type="entry name" value="CYCLIC NUCLEOTIDE PHOSPHODIESTERASE CBUA0032-RELATED"/>
    <property type="match status" value="1"/>
</dbReference>
<protein>
    <submittedName>
        <fullName evidence="6 7">Phosphoesterase</fullName>
    </submittedName>
</protein>
<keyword evidence="1" id="KW-0479">Metal-binding</keyword>
<dbReference type="Proteomes" id="UP000320717">
    <property type="component" value="Chromosome"/>
</dbReference>
<dbReference type="EMBL" id="CP042260">
    <property type="protein sequence ID" value="QDY66396.1"/>
    <property type="molecule type" value="Genomic_DNA"/>
</dbReference>
<reference evidence="6 8" key="1">
    <citation type="submission" date="2019-07" db="EMBL/GenBank/DDBJ databases">
        <title>Complete Genome Sequence of drought tolerant Plant Growth-Promoting Rhizobacterium Glutamicibacter halophytocola DR408.</title>
        <authorList>
            <person name="Nishu S.D."/>
            <person name="Lee T.K."/>
        </authorList>
    </citation>
    <scope>NUCLEOTIDE SEQUENCE [LARGE SCALE GENOMIC DNA]</scope>
    <source>
        <strain evidence="6 8">DR408</strain>
    </source>
</reference>